<dbReference type="SUPFAM" id="SSF56112">
    <property type="entry name" value="Protein kinase-like (PK-like)"/>
    <property type="match status" value="1"/>
</dbReference>
<sequence>MEPTNANDSFDPIPRLKSSPVPILFVPFKQDDENCIYCGNQYSKTLLVKQKYCENCLLQYVTNINDNDMYLDVHISTKDVHCKEHETSRNKDFCTLNIQEWCKNCSIITWFKQLIPHPPNLLHFYAIDIEKQNKIIEIEEDCKLCGKLIQRFSAEFYKFRICSKCYLISSGWTESIYKKSILIIYLPWWDVTNECIVCNNLELIFSDCQKWCSMCHVLYTGCRYCLTTNVIFGLTDKSQCRKCKRTIYISPNILKRSSGHNDIDDFLHSVRFNTESHREIAKYIKNINKVSNLLNVYAIIKSYSGFILPESNVNWIPYSQITILNKIAKGGYSIIYKAIWSPYESHYYYNGKNFQVAIKKFLNSQDFKKYFLAELKSYYKHNYYGNIVTCYGVTMDPETNDCMLVMQYANGTLYNFLRTNFSKITWKNKIVILRKITYGYLCF</sequence>
<accession>A0A397TI27</accession>
<evidence type="ECO:0000313" key="2">
    <source>
        <dbReference type="EMBL" id="RIA96117.1"/>
    </source>
</evidence>
<comment type="caution">
    <text evidence="2">The sequence shown here is derived from an EMBL/GenBank/DDBJ whole genome shotgun (WGS) entry which is preliminary data.</text>
</comment>
<reference evidence="2 3" key="1">
    <citation type="submission" date="2018-06" db="EMBL/GenBank/DDBJ databases">
        <title>Comparative genomics reveals the genomic features of Rhizophagus irregularis, R. cerebriforme, R. diaphanum and Gigaspora rosea, and their symbiotic lifestyle signature.</title>
        <authorList>
            <person name="Morin E."/>
            <person name="San Clemente H."/>
            <person name="Chen E.C.H."/>
            <person name="De La Providencia I."/>
            <person name="Hainaut M."/>
            <person name="Kuo A."/>
            <person name="Kohler A."/>
            <person name="Murat C."/>
            <person name="Tang N."/>
            <person name="Roy S."/>
            <person name="Loubradou J."/>
            <person name="Henrissat B."/>
            <person name="Grigoriev I.V."/>
            <person name="Corradi N."/>
            <person name="Roux C."/>
            <person name="Martin F.M."/>
        </authorList>
    </citation>
    <scope>NUCLEOTIDE SEQUENCE [LARGE SCALE GENOMIC DNA]</scope>
    <source>
        <strain evidence="2 3">DAOM 227022</strain>
    </source>
</reference>
<protein>
    <recommendedName>
        <fullName evidence="1">Protein kinase domain-containing protein</fullName>
    </recommendedName>
</protein>
<dbReference type="InterPro" id="IPR001245">
    <property type="entry name" value="Ser-Thr/Tyr_kinase_cat_dom"/>
</dbReference>
<dbReference type="STRING" id="658196.A0A397TI27"/>
<dbReference type="GO" id="GO:0004672">
    <property type="term" value="F:protein kinase activity"/>
    <property type="evidence" value="ECO:0007669"/>
    <property type="project" value="InterPro"/>
</dbReference>
<gene>
    <name evidence="2" type="ORF">C1645_420906</name>
</gene>
<dbReference type="InterPro" id="IPR011009">
    <property type="entry name" value="Kinase-like_dom_sf"/>
</dbReference>
<dbReference type="AlphaFoldDB" id="A0A397TI27"/>
<dbReference type="InterPro" id="IPR000719">
    <property type="entry name" value="Prot_kinase_dom"/>
</dbReference>
<name>A0A397TI27_9GLOM</name>
<evidence type="ECO:0000313" key="3">
    <source>
        <dbReference type="Proteomes" id="UP000265703"/>
    </source>
</evidence>
<dbReference type="Pfam" id="PF07714">
    <property type="entry name" value="PK_Tyr_Ser-Thr"/>
    <property type="match status" value="1"/>
</dbReference>
<dbReference type="Proteomes" id="UP000265703">
    <property type="component" value="Unassembled WGS sequence"/>
</dbReference>
<dbReference type="PROSITE" id="PS50011">
    <property type="entry name" value="PROTEIN_KINASE_DOM"/>
    <property type="match status" value="1"/>
</dbReference>
<dbReference type="GO" id="GO:0005524">
    <property type="term" value="F:ATP binding"/>
    <property type="evidence" value="ECO:0007669"/>
    <property type="project" value="InterPro"/>
</dbReference>
<proteinExistence type="predicted"/>
<evidence type="ECO:0000259" key="1">
    <source>
        <dbReference type="PROSITE" id="PS50011"/>
    </source>
</evidence>
<dbReference type="EMBL" id="QKYT01000050">
    <property type="protein sequence ID" value="RIA96117.1"/>
    <property type="molecule type" value="Genomic_DNA"/>
</dbReference>
<feature type="domain" description="Protein kinase" evidence="1">
    <location>
        <begin position="321"/>
        <end position="443"/>
    </location>
</feature>
<keyword evidence="3" id="KW-1185">Reference proteome</keyword>
<dbReference type="Gene3D" id="1.10.510.10">
    <property type="entry name" value="Transferase(Phosphotransferase) domain 1"/>
    <property type="match status" value="1"/>
</dbReference>
<organism evidence="2 3">
    <name type="scientific">Glomus cerebriforme</name>
    <dbReference type="NCBI Taxonomy" id="658196"/>
    <lineage>
        <taxon>Eukaryota</taxon>
        <taxon>Fungi</taxon>
        <taxon>Fungi incertae sedis</taxon>
        <taxon>Mucoromycota</taxon>
        <taxon>Glomeromycotina</taxon>
        <taxon>Glomeromycetes</taxon>
        <taxon>Glomerales</taxon>
        <taxon>Glomeraceae</taxon>
        <taxon>Glomus</taxon>
    </lineage>
</organism>
<dbReference type="OrthoDB" id="2379684at2759"/>